<dbReference type="InterPro" id="IPR015002">
    <property type="entry name" value="T6SS_Tdi1_C"/>
</dbReference>
<comment type="caution">
    <text evidence="2">The sequence shown here is derived from an EMBL/GenBank/DDBJ whole genome shotgun (WGS) entry which is preliminary data.</text>
</comment>
<evidence type="ECO:0000313" key="3">
    <source>
        <dbReference type="Proteomes" id="UP000634308"/>
    </source>
</evidence>
<sequence length="194" mass="22431">MTMIEEFFSMYFDKPAGPVLRPAMTINHPVIRHIYEEYGICTSRNGFFRVIDPEKWQESYMPWFRLMRDDDGVYEGPELFPFMTTVFGYPYIFSNLENATVAGYIDVTDNFHTLGHASALFEEVLLDDVSYQYSLYGEVYEDLMPVDPLLTSEECFGFFPPITMGGEPSAETVQRVKLREHLHFLAEISGLPTK</sequence>
<dbReference type="Pfam" id="PF08906">
    <property type="entry name" value="T6SS_Tdi1_C"/>
    <property type="match status" value="1"/>
</dbReference>
<dbReference type="Proteomes" id="UP000634308">
    <property type="component" value="Unassembled WGS sequence"/>
</dbReference>
<proteinExistence type="predicted"/>
<keyword evidence="3" id="KW-1185">Reference proteome</keyword>
<evidence type="ECO:0000259" key="1">
    <source>
        <dbReference type="Pfam" id="PF08906"/>
    </source>
</evidence>
<gene>
    <name evidence="2" type="ORF">GCM10008959_13210</name>
</gene>
<evidence type="ECO:0000313" key="2">
    <source>
        <dbReference type="EMBL" id="GGR53108.1"/>
    </source>
</evidence>
<protein>
    <recommendedName>
        <fullName evidence="1">T6SS immunity protein Tdi1 C-terminal domain-containing protein</fullName>
    </recommendedName>
</protein>
<reference evidence="3" key="1">
    <citation type="journal article" date="2019" name="Int. J. Syst. Evol. Microbiol.">
        <title>The Global Catalogue of Microorganisms (GCM) 10K type strain sequencing project: providing services to taxonomists for standard genome sequencing and annotation.</title>
        <authorList>
            <consortium name="The Broad Institute Genomics Platform"/>
            <consortium name="The Broad Institute Genome Sequencing Center for Infectious Disease"/>
            <person name="Wu L."/>
            <person name="Ma J."/>
        </authorList>
    </citation>
    <scope>NUCLEOTIDE SEQUENCE [LARGE SCALE GENOMIC DNA]</scope>
    <source>
        <strain evidence="3">JCM 31404</strain>
    </source>
</reference>
<dbReference type="EMBL" id="BMQM01000006">
    <property type="protein sequence ID" value="GGR53108.1"/>
    <property type="molecule type" value="Genomic_DNA"/>
</dbReference>
<accession>A0ABQ2RPM6</accession>
<organism evidence="2 3">
    <name type="scientific">Deinococcus seoulensis</name>
    <dbReference type="NCBI Taxonomy" id="1837379"/>
    <lineage>
        <taxon>Bacteria</taxon>
        <taxon>Thermotogati</taxon>
        <taxon>Deinococcota</taxon>
        <taxon>Deinococci</taxon>
        <taxon>Deinococcales</taxon>
        <taxon>Deinococcaceae</taxon>
        <taxon>Deinococcus</taxon>
    </lineage>
</organism>
<feature type="domain" description="T6SS immunity protein Tdi1 C-terminal" evidence="1">
    <location>
        <begin position="133"/>
        <end position="188"/>
    </location>
</feature>
<name>A0ABQ2RPM6_9DEIO</name>